<name>A0A837IH16_9BACT</name>
<comment type="caution">
    <text evidence="1">The sequence shown here is derived from an EMBL/GenBank/DDBJ whole genome shotgun (WGS) entry which is preliminary data.</text>
</comment>
<sequence length="74" mass="7748">QKSGFSHAGLPDHIHMLPAVYVFYAKFLQLISEVGLSKICGFLLVVHIGKLGGGAPRLASMRGVVGAATTMPGK</sequence>
<gene>
    <name evidence="1" type="ORF">UX18_C0011G0001</name>
</gene>
<proteinExistence type="predicted"/>
<feature type="non-terminal residue" evidence="1">
    <location>
        <position position="1"/>
    </location>
</feature>
<dbReference type="Proteomes" id="UP000034909">
    <property type="component" value="Unassembled WGS sequence"/>
</dbReference>
<evidence type="ECO:0000313" key="1">
    <source>
        <dbReference type="EMBL" id="KKU12776.1"/>
    </source>
</evidence>
<organism evidence="1 2">
    <name type="scientific">Candidatus Azambacteria bacterium GW2011_GWC2_45_7b</name>
    <dbReference type="NCBI Taxonomy" id="1618621"/>
    <lineage>
        <taxon>Bacteria</taxon>
        <taxon>Candidatus Azamiibacteriota</taxon>
    </lineage>
</organism>
<protein>
    <submittedName>
        <fullName evidence="1">Uncharacterized protein</fullName>
    </submittedName>
</protein>
<reference evidence="1 2" key="1">
    <citation type="journal article" date="2015" name="Nature">
        <title>rRNA introns, odd ribosomes, and small enigmatic genomes across a large radiation of phyla.</title>
        <authorList>
            <person name="Brown C.T."/>
            <person name="Hug L.A."/>
            <person name="Thomas B.C."/>
            <person name="Sharon I."/>
            <person name="Castelle C.J."/>
            <person name="Singh A."/>
            <person name="Wilkins M.J."/>
            <person name="Williams K.H."/>
            <person name="Banfield J.F."/>
        </authorList>
    </citation>
    <scope>NUCLEOTIDE SEQUENCE [LARGE SCALE GENOMIC DNA]</scope>
</reference>
<dbReference type="AlphaFoldDB" id="A0A837IH16"/>
<accession>A0A837IH16</accession>
<dbReference type="EMBL" id="LCLF01000011">
    <property type="protein sequence ID" value="KKU12776.1"/>
    <property type="molecule type" value="Genomic_DNA"/>
</dbReference>
<evidence type="ECO:0000313" key="2">
    <source>
        <dbReference type="Proteomes" id="UP000034909"/>
    </source>
</evidence>